<dbReference type="AlphaFoldDB" id="A0A6J6QFY0"/>
<reference evidence="1" key="1">
    <citation type="submission" date="2020-05" db="EMBL/GenBank/DDBJ databases">
        <authorList>
            <person name="Chiriac C."/>
            <person name="Salcher M."/>
            <person name="Ghai R."/>
            <person name="Kavagutti S V."/>
        </authorList>
    </citation>
    <scope>NUCLEOTIDE SEQUENCE</scope>
</reference>
<accession>A0A6J6QFY0</accession>
<name>A0A6J6QFY0_9ZZZZ</name>
<dbReference type="PROSITE" id="PS51257">
    <property type="entry name" value="PROKAR_LIPOPROTEIN"/>
    <property type="match status" value="1"/>
</dbReference>
<organism evidence="1">
    <name type="scientific">freshwater metagenome</name>
    <dbReference type="NCBI Taxonomy" id="449393"/>
    <lineage>
        <taxon>unclassified sequences</taxon>
        <taxon>metagenomes</taxon>
        <taxon>ecological metagenomes</taxon>
    </lineage>
</organism>
<protein>
    <submittedName>
        <fullName evidence="1">Unannotated protein</fullName>
    </submittedName>
</protein>
<proteinExistence type="predicted"/>
<evidence type="ECO:0000313" key="1">
    <source>
        <dbReference type="EMBL" id="CAB4710187.1"/>
    </source>
</evidence>
<sequence>MRSNMKFAALAGAAALAIAGLSACSSGGTATEATAAASAAASPIGGMTTCDKAGLDSSVQAAAVALGADNVFTIDTVDCASGWAVVTGILGAADAPADGPQGAPTSFIFEAEGQFWIPKVAADVCGTPWPNTSGTDAPADALIPADLYATACLTI</sequence>
<dbReference type="EMBL" id="CAEZXZ010000147">
    <property type="protein sequence ID" value="CAB4710187.1"/>
    <property type="molecule type" value="Genomic_DNA"/>
</dbReference>
<gene>
    <name evidence="1" type="ORF">UFOPK2625_00971</name>
</gene>